<feature type="region of interest" description="Disordered" evidence="1">
    <location>
        <begin position="129"/>
        <end position="200"/>
    </location>
</feature>
<proteinExistence type="predicted"/>
<evidence type="ECO:0000256" key="2">
    <source>
        <dbReference type="SAM" id="SignalP"/>
    </source>
</evidence>
<evidence type="ECO:0000313" key="4">
    <source>
        <dbReference type="Proteomes" id="UP000464495"/>
    </source>
</evidence>
<organism evidence="3 4">
    <name type="scientific">Algicella marina</name>
    <dbReference type="NCBI Taxonomy" id="2683284"/>
    <lineage>
        <taxon>Bacteria</taxon>
        <taxon>Pseudomonadati</taxon>
        <taxon>Pseudomonadota</taxon>
        <taxon>Alphaproteobacteria</taxon>
        <taxon>Rhodobacterales</taxon>
        <taxon>Paracoccaceae</taxon>
        <taxon>Algicella</taxon>
    </lineage>
</organism>
<keyword evidence="4" id="KW-1185">Reference proteome</keyword>
<evidence type="ECO:0000256" key="1">
    <source>
        <dbReference type="SAM" id="MobiDB-lite"/>
    </source>
</evidence>
<dbReference type="AlphaFoldDB" id="A0A6P1T1Y6"/>
<dbReference type="RefSeq" id="WP_161863292.1">
    <property type="nucleotide sequence ID" value="NZ_CP046620.1"/>
</dbReference>
<reference evidence="3 4" key="1">
    <citation type="submission" date="2019-12" db="EMBL/GenBank/DDBJ databases">
        <title>Complete genome sequence of Algicella marina strain 9Alg 56(T) isolated from the red alga Tichocarpus crinitus.</title>
        <authorList>
            <person name="Kim S.-G."/>
            <person name="Nedashkovskaya O.I."/>
        </authorList>
    </citation>
    <scope>NUCLEOTIDE SEQUENCE [LARGE SCALE GENOMIC DNA]</scope>
    <source>
        <strain evidence="3 4">9Alg 56</strain>
    </source>
</reference>
<evidence type="ECO:0000313" key="3">
    <source>
        <dbReference type="EMBL" id="QHQ36748.1"/>
    </source>
</evidence>
<dbReference type="KEGG" id="amaq:GO499_16985"/>
<feature type="chain" id="PRO_5026673039" description="Lipoprotein" evidence="2">
    <location>
        <begin position="26"/>
        <end position="200"/>
    </location>
</feature>
<evidence type="ECO:0008006" key="5">
    <source>
        <dbReference type="Google" id="ProtNLM"/>
    </source>
</evidence>
<accession>A0A6P1T1Y6</accession>
<feature type="compositionally biased region" description="Pro residues" evidence="1">
    <location>
        <begin position="175"/>
        <end position="190"/>
    </location>
</feature>
<dbReference type="Proteomes" id="UP000464495">
    <property type="component" value="Chromosome"/>
</dbReference>
<gene>
    <name evidence="3" type="ORF">GO499_16985</name>
</gene>
<sequence>MRRLSLLALPLLALPGCETTPAASAADEAVEYLYSDTVFTEQERVEVRARMANPTRRLTLERYAACQAADAAKSRGFIWGKRLRGSRRIDGNTEDLLVLYTFSRFQEFTGEGTFTAALFTAVCEAEGIPIGPRDERPEEPLPDLTLEGRGAPVEGPSARGPDVILGPGLEEEPEPIPGPDPIPIPPPADSPPTDDPEFGI</sequence>
<protein>
    <recommendedName>
        <fullName evidence="5">Lipoprotein</fullName>
    </recommendedName>
</protein>
<keyword evidence="2" id="KW-0732">Signal</keyword>
<feature type="signal peptide" evidence="2">
    <location>
        <begin position="1"/>
        <end position="25"/>
    </location>
</feature>
<dbReference type="EMBL" id="CP046620">
    <property type="protein sequence ID" value="QHQ36748.1"/>
    <property type="molecule type" value="Genomic_DNA"/>
</dbReference>
<name>A0A6P1T1Y6_9RHOB</name>